<dbReference type="AlphaFoldDB" id="A0A1Y4M0W9"/>
<keyword evidence="3" id="KW-0997">Cell inner membrane</keyword>
<evidence type="ECO:0000256" key="4">
    <source>
        <dbReference type="ARBA" id="ARBA00022692"/>
    </source>
</evidence>
<keyword evidence="4 8" id="KW-0812">Transmembrane</keyword>
<organism evidence="10 11">
    <name type="scientific">Faecalitalea cylindroides</name>
    <dbReference type="NCBI Taxonomy" id="39483"/>
    <lineage>
        <taxon>Bacteria</taxon>
        <taxon>Bacillati</taxon>
        <taxon>Bacillota</taxon>
        <taxon>Erysipelotrichia</taxon>
        <taxon>Erysipelotrichales</taxon>
        <taxon>Erysipelotrichaceae</taxon>
        <taxon>Faecalitalea</taxon>
    </lineage>
</organism>
<comment type="subcellular location">
    <subcellularLocation>
        <location evidence="1">Cell membrane</location>
        <topology evidence="1">Multi-pass membrane protein</topology>
    </subcellularLocation>
</comment>
<dbReference type="GO" id="GO:0015744">
    <property type="term" value="P:succinate transport"/>
    <property type="evidence" value="ECO:0007669"/>
    <property type="project" value="TreeGrafter"/>
</dbReference>
<evidence type="ECO:0000313" key="11">
    <source>
        <dbReference type="Proteomes" id="UP000195447"/>
    </source>
</evidence>
<comment type="caution">
    <text evidence="10">The sequence shown here is derived from an EMBL/GenBank/DDBJ whole genome shotgun (WGS) entry which is preliminary data.</text>
</comment>
<dbReference type="InterPro" id="IPR050539">
    <property type="entry name" value="ThrE_Dicarb/AminoAcid_Exp"/>
</dbReference>
<dbReference type="RefSeq" id="WP_087158287.1">
    <property type="nucleotide sequence ID" value="NZ_NFKM01000003.1"/>
</dbReference>
<dbReference type="PANTHER" id="PTHR34390:SF1">
    <property type="entry name" value="SUCCINATE TRANSPORTER SUBUNIT YJJB-RELATED"/>
    <property type="match status" value="1"/>
</dbReference>
<protein>
    <recommendedName>
        <fullName evidence="9">Threonine/Serine exporter ThrE domain-containing protein</fullName>
    </recommendedName>
</protein>
<feature type="transmembrane region" description="Helical" evidence="8">
    <location>
        <begin position="30"/>
        <end position="49"/>
    </location>
</feature>
<evidence type="ECO:0000256" key="6">
    <source>
        <dbReference type="ARBA" id="ARBA00023136"/>
    </source>
</evidence>
<evidence type="ECO:0000256" key="8">
    <source>
        <dbReference type="SAM" id="Phobius"/>
    </source>
</evidence>
<proteinExistence type="inferred from homology"/>
<dbReference type="InterPro" id="IPR024528">
    <property type="entry name" value="ThrE_2"/>
</dbReference>
<dbReference type="Proteomes" id="UP000195447">
    <property type="component" value="Unassembled WGS sequence"/>
</dbReference>
<dbReference type="GO" id="GO:0005886">
    <property type="term" value="C:plasma membrane"/>
    <property type="evidence" value="ECO:0007669"/>
    <property type="project" value="UniProtKB-SubCell"/>
</dbReference>
<feature type="domain" description="Threonine/Serine exporter ThrE" evidence="9">
    <location>
        <begin position="10"/>
        <end position="134"/>
    </location>
</feature>
<evidence type="ECO:0000259" key="9">
    <source>
        <dbReference type="Pfam" id="PF12821"/>
    </source>
</evidence>
<name>A0A1Y4M0W9_9FIRM</name>
<feature type="transmembrane region" description="Helical" evidence="8">
    <location>
        <begin position="80"/>
        <end position="100"/>
    </location>
</feature>
<sequence length="159" mass="17085">MIEVIIKAGISAFLASIGFGILFNIRGKKLILAGLTGAIGGILYKYSLYLGMSELVANFLGALGLAIFGEIFARLCKTPVTTFIVCALIPLVPGGGMYYTMLEVIQGNVQEALVKGLETLSIAGVLALGILVVSTGTQFYLRTKRAMEAYRFDDNFYNL</sequence>
<dbReference type="Pfam" id="PF12821">
    <property type="entry name" value="ThrE_2"/>
    <property type="match status" value="1"/>
</dbReference>
<keyword evidence="2" id="KW-1003">Cell membrane</keyword>
<evidence type="ECO:0000256" key="7">
    <source>
        <dbReference type="ARBA" id="ARBA00034125"/>
    </source>
</evidence>
<keyword evidence="6 8" id="KW-0472">Membrane</keyword>
<gene>
    <name evidence="10" type="ORF">B5F14_02760</name>
</gene>
<feature type="transmembrane region" description="Helical" evidence="8">
    <location>
        <begin position="55"/>
        <end position="73"/>
    </location>
</feature>
<comment type="similarity">
    <text evidence="7">Belongs to the ThrE exporter (TC 2.A.79) family.</text>
</comment>
<reference evidence="11" key="1">
    <citation type="submission" date="2017-04" db="EMBL/GenBank/DDBJ databases">
        <title>Function of individual gut microbiota members based on whole genome sequencing of pure cultures obtained from chicken caecum.</title>
        <authorList>
            <person name="Medvecky M."/>
            <person name="Cejkova D."/>
            <person name="Polansky O."/>
            <person name="Karasova D."/>
            <person name="Kubasova T."/>
            <person name="Cizek A."/>
            <person name="Rychlik I."/>
        </authorList>
    </citation>
    <scope>NUCLEOTIDE SEQUENCE [LARGE SCALE GENOMIC DNA]</scope>
    <source>
        <strain evidence="11">An178</strain>
    </source>
</reference>
<evidence type="ECO:0000256" key="2">
    <source>
        <dbReference type="ARBA" id="ARBA00022475"/>
    </source>
</evidence>
<keyword evidence="5 8" id="KW-1133">Transmembrane helix</keyword>
<keyword evidence="11" id="KW-1185">Reference proteome</keyword>
<evidence type="ECO:0000256" key="1">
    <source>
        <dbReference type="ARBA" id="ARBA00004651"/>
    </source>
</evidence>
<feature type="transmembrane region" description="Helical" evidence="8">
    <location>
        <begin position="120"/>
        <end position="141"/>
    </location>
</feature>
<evidence type="ECO:0000256" key="3">
    <source>
        <dbReference type="ARBA" id="ARBA00022519"/>
    </source>
</evidence>
<evidence type="ECO:0000313" key="10">
    <source>
        <dbReference type="EMBL" id="OUP61529.1"/>
    </source>
</evidence>
<feature type="transmembrane region" description="Helical" evidence="8">
    <location>
        <begin position="6"/>
        <end position="23"/>
    </location>
</feature>
<accession>A0A1Y4M0W9</accession>
<dbReference type="EMBL" id="NFKM01000003">
    <property type="protein sequence ID" value="OUP61529.1"/>
    <property type="molecule type" value="Genomic_DNA"/>
</dbReference>
<dbReference type="PANTHER" id="PTHR34390">
    <property type="entry name" value="UPF0442 PROTEIN YJJB-RELATED"/>
    <property type="match status" value="1"/>
</dbReference>
<evidence type="ECO:0000256" key="5">
    <source>
        <dbReference type="ARBA" id="ARBA00022989"/>
    </source>
</evidence>